<evidence type="ECO:0000256" key="1">
    <source>
        <dbReference type="ARBA" id="ARBA00023284"/>
    </source>
</evidence>
<dbReference type="GO" id="GO:0016209">
    <property type="term" value="F:antioxidant activity"/>
    <property type="evidence" value="ECO:0007669"/>
    <property type="project" value="InterPro"/>
</dbReference>
<dbReference type="InterPro" id="IPR013766">
    <property type="entry name" value="Thioredoxin_domain"/>
</dbReference>
<proteinExistence type="predicted"/>
<gene>
    <name evidence="3" type="ORF">SAMN05660831_00831</name>
</gene>
<dbReference type="STRING" id="1123397.SAMN05660831_00831"/>
<dbReference type="PANTHER" id="PTHR42852">
    <property type="entry name" value="THIOL:DISULFIDE INTERCHANGE PROTEIN DSBE"/>
    <property type="match status" value="1"/>
</dbReference>
<accession>A0A1I1Q4P7</accession>
<feature type="domain" description="Thioredoxin" evidence="2">
    <location>
        <begin position="36"/>
        <end position="176"/>
    </location>
</feature>
<dbReference type="PROSITE" id="PS00194">
    <property type="entry name" value="THIOREDOXIN_1"/>
    <property type="match status" value="1"/>
</dbReference>
<dbReference type="PROSITE" id="PS51352">
    <property type="entry name" value="THIOREDOXIN_2"/>
    <property type="match status" value="1"/>
</dbReference>
<dbReference type="Proteomes" id="UP000198611">
    <property type="component" value="Unassembled WGS sequence"/>
</dbReference>
<evidence type="ECO:0000259" key="2">
    <source>
        <dbReference type="PROSITE" id="PS51352"/>
    </source>
</evidence>
<dbReference type="RefSeq" id="WP_240308010.1">
    <property type="nucleotide sequence ID" value="NZ_FOMJ01000002.1"/>
</dbReference>
<reference evidence="3 4" key="1">
    <citation type="submission" date="2016-10" db="EMBL/GenBank/DDBJ databases">
        <authorList>
            <person name="de Groot N.N."/>
        </authorList>
    </citation>
    <scope>NUCLEOTIDE SEQUENCE [LARGE SCALE GENOMIC DNA]</scope>
    <source>
        <strain evidence="3 4">HL3</strain>
    </source>
</reference>
<dbReference type="InterPro" id="IPR050553">
    <property type="entry name" value="Thioredoxin_ResA/DsbE_sf"/>
</dbReference>
<dbReference type="InterPro" id="IPR017937">
    <property type="entry name" value="Thioredoxin_CS"/>
</dbReference>
<dbReference type="Pfam" id="PF00578">
    <property type="entry name" value="AhpC-TSA"/>
    <property type="match status" value="1"/>
</dbReference>
<sequence>MSRRPALIVILLALLALAGGGYYLVAGPGGDDSKASAKGEPRPAFTLPDLDGKERSISEWDGQVVLLNFWASWCPPCRREIPAFVDVQEDYRDQGLRIIGVAIDDRQAVVDFTNPMGVNYPILLGGDEGIGIAEAYGNRMGVLPYTVLIDREGRIVERWREELSYEDVEKAIEPLL</sequence>
<evidence type="ECO:0000313" key="4">
    <source>
        <dbReference type="Proteomes" id="UP000198611"/>
    </source>
</evidence>
<protein>
    <submittedName>
        <fullName evidence="3">Peroxiredoxin</fullName>
    </submittedName>
</protein>
<keyword evidence="1" id="KW-0676">Redox-active center</keyword>
<dbReference type="GO" id="GO:0015036">
    <property type="term" value="F:disulfide oxidoreductase activity"/>
    <property type="evidence" value="ECO:0007669"/>
    <property type="project" value="UniProtKB-ARBA"/>
</dbReference>
<dbReference type="EMBL" id="FOMJ01000002">
    <property type="protein sequence ID" value="SFD14193.1"/>
    <property type="molecule type" value="Genomic_DNA"/>
</dbReference>
<dbReference type="Gene3D" id="3.40.30.10">
    <property type="entry name" value="Glutaredoxin"/>
    <property type="match status" value="1"/>
</dbReference>
<dbReference type="AlphaFoldDB" id="A0A1I1Q4P7"/>
<keyword evidence="4" id="KW-1185">Reference proteome</keyword>
<dbReference type="InterPro" id="IPR036249">
    <property type="entry name" value="Thioredoxin-like_sf"/>
</dbReference>
<dbReference type="PANTHER" id="PTHR42852:SF18">
    <property type="entry name" value="CHROMOSOME UNDETERMINED SCAFFOLD_47, WHOLE GENOME SHOTGUN SEQUENCE"/>
    <property type="match status" value="1"/>
</dbReference>
<dbReference type="SUPFAM" id="SSF52833">
    <property type="entry name" value="Thioredoxin-like"/>
    <property type="match status" value="1"/>
</dbReference>
<name>A0A1I1Q4P7_9GAMM</name>
<evidence type="ECO:0000313" key="3">
    <source>
        <dbReference type="EMBL" id="SFD14193.1"/>
    </source>
</evidence>
<organism evidence="3 4">
    <name type="scientific">Thiohalospira halophila DSM 15071</name>
    <dbReference type="NCBI Taxonomy" id="1123397"/>
    <lineage>
        <taxon>Bacteria</taxon>
        <taxon>Pseudomonadati</taxon>
        <taxon>Pseudomonadota</taxon>
        <taxon>Gammaproteobacteria</taxon>
        <taxon>Thiohalospirales</taxon>
        <taxon>Thiohalospiraceae</taxon>
        <taxon>Thiohalospira</taxon>
    </lineage>
</organism>
<dbReference type="CDD" id="cd02966">
    <property type="entry name" value="TlpA_like_family"/>
    <property type="match status" value="1"/>
</dbReference>
<dbReference type="InterPro" id="IPR000866">
    <property type="entry name" value="AhpC/TSA"/>
</dbReference>